<organism evidence="5 6">
    <name type="scientific">Ktedonobacter racemifer DSM 44963</name>
    <dbReference type="NCBI Taxonomy" id="485913"/>
    <lineage>
        <taxon>Bacteria</taxon>
        <taxon>Bacillati</taxon>
        <taxon>Chloroflexota</taxon>
        <taxon>Ktedonobacteria</taxon>
        <taxon>Ktedonobacterales</taxon>
        <taxon>Ktedonobacteraceae</taxon>
        <taxon>Ktedonobacter</taxon>
    </lineage>
</organism>
<evidence type="ECO:0000259" key="4">
    <source>
        <dbReference type="Pfam" id="PF22369"/>
    </source>
</evidence>
<dbReference type="AlphaFoldDB" id="D6TT41"/>
<dbReference type="InterPro" id="IPR017853">
    <property type="entry name" value="GH"/>
</dbReference>
<dbReference type="GO" id="GO:0004565">
    <property type="term" value="F:beta-galactosidase activity"/>
    <property type="evidence" value="ECO:0007669"/>
    <property type="project" value="UniProtKB-EC"/>
</dbReference>
<evidence type="ECO:0000313" key="5">
    <source>
        <dbReference type="EMBL" id="EFH83592.1"/>
    </source>
</evidence>
<evidence type="ECO:0000313" key="6">
    <source>
        <dbReference type="Proteomes" id="UP000004508"/>
    </source>
</evidence>
<dbReference type="Pfam" id="PF01301">
    <property type="entry name" value="Glyco_hydro_35"/>
    <property type="match status" value="1"/>
</dbReference>
<keyword evidence="5" id="KW-0378">Hydrolase</keyword>
<dbReference type="Gene3D" id="3.40.50.880">
    <property type="match status" value="1"/>
</dbReference>
<dbReference type="Proteomes" id="UP000004508">
    <property type="component" value="Unassembled WGS sequence"/>
</dbReference>
<feature type="domain" description="GLMA-like second" evidence="4">
    <location>
        <begin position="475"/>
        <end position="577"/>
    </location>
</feature>
<comment type="caution">
    <text evidence="5">The sequence shown here is derived from an EMBL/GenBank/DDBJ whole genome shotgun (WGS) entry which is preliminary data.</text>
</comment>
<dbReference type="PRINTS" id="PR00742">
    <property type="entry name" value="GLHYDRLASE35"/>
</dbReference>
<dbReference type="Gene3D" id="3.20.20.80">
    <property type="entry name" value="Glycosidases"/>
    <property type="match status" value="1"/>
</dbReference>
<dbReference type="Pfam" id="PF22369">
    <property type="entry name" value="GLMA_2nd"/>
    <property type="match status" value="1"/>
</dbReference>
<proteinExistence type="inferred from homology"/>
<evidence type="ECO:0000256" key="1">
    <source>
        <dbReference type="ARBA" id="ARBA00009809"/>
    </source>
</evidence>
<dbReference type="RefSeq" id="WP_007914399.1">
    <property type="nucleotide sequence ID" value="NZ_ADVG01000003.1"/>
</dbReference>
<dbReference type="InterPro" id="IPR029062">
    <property type="entry name" value="Class_I_gatase-like"/>
</dbReference>
<name>D6TT41_KTERA</name>
<dbReference type="InterPro" id="IPR054746">
    <property type="entry name" value="GLMA-like_second"/>
</dbReference>
<evidence type="ECO:0000256" key="2">
    <source>
        <dbReference type="RuleBase" id="RU003679"/>
    </source>
</evidence>
<gene>
    <name evidence="5" type="ORF">Krac_4579</name>
</gene>
<dbReference type="OrthoDB" id="9813184at2"/>
<dbReference type="STRING" id="485913.Krac_4579"/>
<accession>D6TT41</accession>
<evidence type="ECO:0000259" key="3">
    <source>
        <dbReference type="Pfam" id="PF01301"/>
    </source>
</evidence>
<protein>
    <submittedName>
        <fullName evidence="5">Beta-galactosidase</fullName>
        <ecNumber evidence="5">3.2.1.23</ecNumber>
    </submittedName>
</protein>
<dbReference type="SUPFAM" id="SSF51445">
    <property type="entry name" value="(Trans)glycosidases"/>
    <property type="match status" value="1"/>
</dbReference>
<dbReference type="EC" id="3.2.1.23" evidence="5"/>
<reference evidence="5 6" key="1">
    <citation type="journal article" date="2011" name="Stand. Genomic Sci.">
        <title>Non-contiguous finished genome sequence and contextual data of the filamentous soil bacterium Ktedonobacter racemifer type strain (SOSP1-21).</title>
        <authorList>
            <person name="Chang Y.J."/>
            <person name="Land M."/>
            <person name="Hauser L."/>
            <person name="Chertkov O."/>
            <person name="Del Rio T.G."/>
            <person name="Nolan M."/>
            <person name="Copeland A."/>
            <person name="Tice H."/>
            <person name="Cheng J.F."/>
            <person name="Lucas S."/>
            <person name="Han C."/>
            <person name="Goodwin L."/>
            <person name="Pitluck S."/>
            <person name="Ivanova N."/>
            <person name="Ovchinikova G."/>
            <person name="Pati A."/>
            <person name="Chen A."/>
            <person name="Palaniappan K."/>
            <person name="Mavromatis K."/>
            <person name="Liolios K."/>
            <person name="Brettin T."/>
            <person name="Fiebig A."/>
            <person name="Rohde M."/>
            <person name="Abt B."/>
            <person name="Goker M."/>
            <person name="Detter J.C."/>
            <person name="Woyke T."/>
            <person name="Bristow J."/>
            <person name="Eisen J.A."/>
            <person name="Markowitz V."/>
            <person name="Hugenholtz P."/>
            <person name="Kyrpides N.C."/>
            <person name="Klenk H.P."/>
            <person name="Lapidus A."/>
        </authorList>
    </citation>
    <scope>NUCLEOTIDE SEQUENCE [LARGE SCALE GENOMIC DNA]</scope>
    <source>
        <strain evidence="6">DSM 44963</strain>
    </source>
</reference>
<comment type="similarity">
    <text evidence="1 2">Belongs to the glycosyl hydrolase 35 family.</text>
</comment>
<keyword evidence="5" id="KW-0326">Glycosidase</keyword>
<dbReference type="PANTHER" id="PTHR23421">
    <property type="entry name" value="BETA-GALACTOSIDASE RELATED"/>
    <property type="match status" value="1"/>
</dbReference>
<dbReference type="eggNOG" id="COG1874">
    <property type="taxonomic scope" value="Bacteria"/>
</dbReference>
<keyword evidence="6" id="KW-1185">Reference proteome</keyword>
<sequence length="804" mass="90311">MITIKDKQILIDGQARVILAGEIHYFRLKRAEWQDRITKLKEAGCNAVASYIPWLCHEQYEGRVDLEGRTLPELDLGAFIDLCKDNGLYFFVRPGPFIMAEMKNEGLPFWLYTKHPEIVPLSWDGQPVPTHTVDYLAPTFLQEVRRWYSHVMGIIAPRLYTRGGNIIAVQLDNEVGMLSWVSNRPDLTTNVLADFTGWLKHHYTSAALKTRYPFALDNTQIRDAELRSPKENFATALRHDLGYYMRDRFARYVSTLRSYAEEFGVTGVPFIINVHGTDAGRGLSFPIGISQLYEAYTRVPGYIAGSDHYLGELQISNFQDLYLMNAFMDAVNLPDQPLTSVEFESGDGDYGGSNSSRHDPSTTDFKIRMCMAQGNKLLSYYLFSGGINYLLPELVHDGNDRIAFTGERHGFAAPVNPEGKINYSYWPLARANKAISAVADKLATMYEEHDSLAFAFIPDYYMTEYRYPSSTGMNEIVRSLEASRGRDAWEAVARAMLLACYRFGALDVQNGRLDPQSTPVLVLPSARYMDRALQDKLVNYLQAGGKLLLYGEVPLFDMEGQPANMLARTLGLKPAGAREATHRYFLSLRAEGWAAPRPEVRTDRACFYEPARGEVLLRASGTGEACGFDIQVGQGRAVIISAAYPCDVSLFRTILERLGAQAALDHHCEDNGIFMTTSATATGERLLHILNLDGFDKEIYITEYGQPLFEGRSLLLRRREGLMLPLNLSIGDTRIVYSTAEIAGRTEGTIEFRLTQAQDTIVIVSPQALAPGQDYDVERHGDRQFITPRKSAALDDRLILRLEA</sequence>
<dbReference type="EMBL" id="ADVG01000003">
    <property type="protein sequence ID" value="EFH83592.1"/>
    <property type="molecule type" value="Genomic_DNA"/>
</dbReference>
<dbReference type="InterPro" id="IPR001944">
    <property type="entry name" value="Glycoside_Hdrlase_35"/>
</dbReference>
<dbReference type="InterPro" id="IPR031330">
    <property type="entry name" value="Gly_Hdrlase_35_cat"/>
</dbReference>
<dbReference type="InParanoid" id="D6TT41"/>
<dbReference type="GO" id="GO:0005975">
    <property type="term" value="P:carbohydrate metabolic process"/>
    <property type="evidence" value="ECO:0007669"/>
    <property type="project" value="InterPro"/>
</dbReference>
<feature type="domain" description="Glycoside hydrolase 35 catalytic" evidence="3">
    <location>
        <begin position="8"/>
        <end position="180"/>
    </location>
</feature>